<gene>
    <name evidence="18" type="ORF">GOP47_0020348</name>
</gene>
<dbReference type="GO" id="GO:0046872">
    <property type="term" value="F:metal ion binding"/>
    <property type="evidence" value="ECO:0007669"/>
    <property type="project" value="UniProtKB-KW"/>
</dbReference>
<evidence type="ECO:0000256" key="7">
    <source>
        <dbReference type="ARBA" id="ARBA00022737"/>
    </source>
</evidence>
<dbReference type="GO" id="GO:0005886">
    <property type="term" value="C:plasma membrane"/>
    <property type="evidence" value="ECO:0007669"/>
    <property type="project" value="TreeGrafter"/>
</dbReference>
<dbReference type="Proteomes" id="UP000886520">
    <property type="component" value="Chromosome 19"/>
</dbReference>
<evidence type="ECO:0000256" key="9">
    <source>
        <dbReference type="ARBA" id="ARBA00022837"/>
    </source>
</evidence>
<evidence type="ECO:0000313" key="18">
    <source>
        <dbReference type="EMBL" id="KAI5065653.1"/>
    </source>
</evidence>
<feature type="transmembrane region" description="Helical" evidence="16">
    <location>
        <begin position="364"/>
        <end position="385"/>
    </location>
</feature>
<evidence type="ECO:0000256" key="3">
    <source>
        <dbReference type="ARBA" id="ARBA00011738"/>
    </source>
</evidence>
<dbReference type="InterPro" id="IPR003280">
    <property type="entry name" value="2pore_dom_K_chnl"/>
</dbReference>
<feature type="compositionally biased region" description="Low complexity" evidence="15">
    <location>
        <begin position="178"/>
        <end position="195"/>
    </location>
</feature>
<dbReference type="InterPro" id="IPR013099">
    <property type="entry name" value="K_chnl_dom"/>
</dbReference>
<evidence type="ECO:0000256" key="16">
    <source>
        <dbReference type="SAM" id="Phobius"/>
    </source>
</evidence>
<keyword evidence="8" id="KW-0631">Potassium channel</keyword>
<dbReference type="SUPFAM" id="SSF81324">
    <property type="entry name" value="Voltage-gated potassium channels"/>
    <property type="match status" value="2"/>
</dbReference>
<dbReference type="PANTHER" id="PTHR11003">
    <property type="entry name" value="POTASSIUM CHANNEL, SUBFAMILY K"/>
    <property type="match status" value="1"/>
</dbReference>
<dbReference type="InterPro" id="IPR018247">
    <property type="entry name" value="EF_Hand_1_Ca_BS"/>
</dbReference>
<evidence type="ECO:0000256" key="8">
    <source>
        <dbReference type="ARBA" id="ARBA00022826"/>
    </source>
</evidence>
<dbReference type="GO" id="GO:0022841">
    <property type="term" value="F:potassium ion leak channel activity"/>
    <property type="evidence" value="ECO:0007669"/>
    <property type="project" value="TreeGrafter"/>
</dbReference>
<dbReference type="SUPFAM" id="SSF47473">
    <property type="entry name" value="EF-hand"/>
    <property type="match status" value="1"/>
</dbReference>
<feature type="region of interest" description="Disordered" evidence="15">
    <location>
        <begin position="167"/>
        <end position="201"/>
    </location>
</feature>
<feature type="transmembrane region" description="Helical" evidence="16">
    <location>
        <begin position="240"/>
        <end position="261"/>
    </location>
</feature>
<dbReference type="GO" id="GO:0015271">
    <property type="term" value="F:outward rectifier potassium channel activity"/>
    <property type="evidence" value="ECO:0007669"/>
    <property type="project" value="TreeGrafter"/>
</dbReference>
<evidence type="ECO:0000256" key="14">
    <source>
        <dbReference type="ARBA" id="ARBA00023303"/>
    </source>
</evidence>
<accession>A0A9D4UCT2</accession>
<evidence type="ECO:0000256" key="4">
    <source>
        <dbReference type="ARBA" id="ARBA00022448"/>
    </source>
</evidence>
<keyword evidence="5 16" id="KW-0812">Transmembrane</keyword>
<evidence type="ECO:0000256" key="5">
    <source>
        <dbReference type="ARBA" id="ARBA00022692"/>
    </source>
</evidence>
<feature type="compositionally biased region" description="Basic and acidic residues" evidence="15">
    <location>
        <begin position="167"/>
        <end position="177"/>
    </location>
</feature>
<evidence type="ECO:0000256" key="10">
    <source>
        <dbReference type="ARBA" id="ARBA00022958"/>
    </source>
</evidence>
<dbReference type="PROSITE" id="PS00018">
    <property type="entry name" value="EF_HAND_1"/>
    <property type="match status" value="1"/>
</dbReference>
<keyword evidence="9" id="KW-0106">Calcium</keyword>
<reference evidence="18" key="1">
    <citation type="submission" date="2021-01" db="EMBL/GenBank/DDBJ databases">
        <title>Adiantum capillus-veneris genome.</title>
        <authorList>
            <person name="Fang Y."/>
            <person name="Liao Q."/>
        </authorList>
    </citation>
    <scope>NUCLEOTIDE SEQUENCE</scope>
    <source>
        <strain evidence="18">H3</strain>
        <tissue evidence="18">Leaf</tissue>
    </source>
</reference>
<feature type="transmembrane region" description="Helical" evidence="16">
    <location>
        <begin position="273"/>
        <end position="293"/>
    </location>
</feature>
<keyword evidence="12" id="KW-0406">Ion transport</keyword>
<dbReference type="PANTHER" id="PTHR11003:SF282">
    <property type="entry name" value="TWO-PORE POTASSIUM CHANNEL 3"/>
    <property type="match status" value="1"/>
</dbReference>
<keyword evidence="7" id="KW-0677">Repeat</keyword>
<comment type="subcellular location">
    <subcellularLocation>
        <location evidence="1">Membrane</location>
        <topology evidence="1">Multi-pass membrane protein</topology>
    </subcellularLocation>
</comment>
<dbReference type="OrthoDB" id="415460at2759"/>
<dbReference type="PRINTS" id="PR01333">
    <property type="entry name" value="2POREKCHANEL"/>
</dbReference>
<keyword evidence="19" id="KW-1185">Reference proteome</keyword>
<sequence length="530" mass="58505">MEEPLLGSRRRSSSSFTPALSQIPEEPRTSNPQISPILVPSPSIIKERLIFGSPDTLSPQAQFAWFDYTVPPQQSSNETKERHLLGDSEEVCTCGSLSKEAGESFRQSDNKSFDDSFVDNRIMGSSSTRESFLADLTRLDLDVRALSPRYVPSSAWSSGLSRGFSKGELDKDSDKASSHSIPISLESPSSTPSTECRTCTKKQFHRSRTAPAMTVMEDKAKPHAKQALSTSRSDITPGAVVTHAFLGLILYLAVGVAIYTWKEDEFSGSTTHNFVDAIYFCIVTLCTIGYGDITPTTPFAKLFSCAFVLVGFGFIDILLSSMVNYVLDSQEALLLTAVTTGHHEKTKNYLVDIKKGRMRIRMKVALAFGVVIACIGVGTFVMHFLETLGWLDSFYLACMSVTTVGYGDHAFTTLAGRLFASMWLLVSTLAVARSFLYLAEARIDRRHRLIAKLVLQKEMTLGDLVAADLDNDGCISKSDFVVYKLKLMRKIEEKDIAEVCRQFDRLDTENSGKITLSCLINLHEASEASK</sequence>
<keyword evidence="8" id="KW-0633">Potassium transport</keyword>
<feature type="domain" description="Potassium channel" evidence="17">
    <location>
        <begin position="248"/>
        <end position="326"/>
    </location>
</feature>
<evidence type="ECO:0000256" key="2">
    <source>
        <dbReference type="ARBA" id="ARBA00010159"/>
    </source>
</evidence>
<feature type="region of interest" description="Disordered" evidence="15">
    <location>
        <begin position="1"/>
        <end position="38"/>
    </location>
</feature>
<evidence type="ECO:0000256" key="12">
    <source>
        <dbReference type="ARBA" id="ARBA00023065"/>
    </source>
</evidence>
<feature type="domain" description="Potassium channel" evidence="17">
    <location>
        <begin position="373"/>
        <end position="440"/>
    </location>
</feature>
<keyword evidence="10" id="KW-0630">Potassium</keyword>
<organism evidence="18 19">
    <name type="scientific">Adiantum capillus-veneris</name>
    <name type="common">Maidenhair fern</name>
    <dbReference type="NCBI Taxonomy" id="13818"/>
    <lineage>
        <taxon>Eukaryota</taxon>
        <taxon>Viridiplantae</taxon>
        <taxon>Streptophyta</taxon>
        <taxon>Embryophyta</taxon>
        <taxon>Tracheophyta</taxon>
        <taxon>Polypodiopsida</taxon>
        <taxon>Polypodiidae</taxon>
        <taxon>Polypodiales</taxon>
        <taxon>Pteridineae</taxon>
        <taxon>Pteridaceae</taxon>
        <taxon>Vittarioideae</taxon>
        <taxon>Adiantum</taxon>
    </lineage>
</organism>
<evidence type="ECO:0000256" key="6">
    <source>
        <dbReference type="ARBA" id="ARBA00022723"/>
    </source>
</evidence>
<keyword evidence="6" id="KW-0479">Metal-binding</keyword>
<dbReference type="Gene3D" id="1.10.287.70">
    <property type="match status" value="2"/>
</dbReference>
<keyword evidence="14" id="KW-0407">Ion channel</keyword>
<keyword evidence="13 16" id="KW-0472">Membrane</keyword>
<keyword evidence="4" id="KW-0813">Transport</keyword>
<evidence type="ECO:0000256" key="15">
    <source>
        <dbReference type="SAM" id="MobiDB-lite"/>
    </source>
</evidence>
<proteinExistence type="inferred from homology"/>
<dbReference type="GO" id="GO:0009705">
    <property type="term" value="C:plant-type vacuole membrane"/>
    <property type="evidence" value="ECO:0007669"/>
    <property type="project" value="TreeGrafter"/>
</dbReference>
<comment type="caution">
    <text evidence="18">The sequence shown here is derived from an EMBL/GenBank/DDBJ whole genome shotgun (WGS) entry which is preliminary data.</text>
</comment>
<dbReference type="EMBL" id="JABFUD020000019">
    <property type="protein sequence ID" value="KAI5065653.1"/>
    <property type="molecule type" value="Genomic_DNA"/>
</dbReference>
<keyword evidence="11 16" id="KW-1133">Transmembrane helix</keyword>
<evidence type="ECO:0000256" key="11">
    <source>
        <dbReference type="ARBA" id="ARBA00022989"/>
    </source>
</evidence>
<dbReference type="FunFam" id="1.10.287.70:FF:000102">
    <property type="entry name" value="Two-pore potassium channel 3"/>
    <property type="match status" value="1"/>
</dbReference>
<comment type="subunit">
    <text evidence="3">Homodimer.</text>
</comment>
<dbReference type="InterPro" id="IPR011992">
    <property type="entry name" value="EF-hand-dom_pair"/>
</dbReference>
<feature type="transmembrane region" description="Helical" evidence="16">
    <location>
        <begin position="418"/>
        <end position="439"/>
    </location>
</feature>
<name>A0A9D4UCT2_ADICA</name>
<evidence type="ECO:0000259" key="17">
    <source>
        <dbReference type="Pfam" id="PF07885"/>
    </source>
</evidence>
<protein>
    <recommendedName>
        <fullName evidence="17">Potassium channel domain-containing protein</fullName>
    </recommendedName>
</protein>
<dbReference type="AlphaFoldDB" id="A0A9D4UCT2"/>
<evidence type="ECO:0000256" key="1">
    <source>
        <dbReference type="ARBA" id="ARBA00004141"/>
    </source>
</evidence>
<dbReference type="Pfam" id="PF07885">
    <property type="entry name" value="Ion_trans_2"/>
    <property type="match status" value="2"/>
</dbReference>
<evidence type="ECO:0000256" key="13">
    <source>
        <dbReference type="ARBA" id="ARBA00023136"/>
    </source>
</evidence>
<dbReference type="Gene3D" id="1.10.238.10">
    <property type="entry name" value="EF-hand"/>
    <property type="match status" value="1"/>
</dbReference>
<comment type="similarity">
    <text evidence="2">Belongs to the two pore domain potassium channel (TC 1.A.1.7) family.</text>
</comment>
<dbReference type="GO" id="GO:0030322">
    <property type="term" value="P:stabilization of membrane potential"/>
    <property type="evidence" value="ECO:0007669"/>
    <property type="project" value="TreeGrafter"/>
</dbReference>
<evidence type="ECO:0000313" key="19">
    <source>
        <dbReference type="Proteomes" id="UP000886520"/>
    </source>
</evidence>
<feature type="transmembrane region" description="Helical" evidence="16">
    <location>
        <begin position="299"/>
        <end position="319"/>
    </location>
</feature>